<gene>
    <name evidence="1" type="ORF">SDC9_127913</name>
</gene>
<organism evidence="1">
    <name type="scientific">bioreactor metagenome</name>
    <dbReference type="NCBI Taxonomy" id="1076179"/>
    <lineage>
        <taxon>unclassified sequences</taxon>
        <taxon>metagenomes</taxon>
        <taxon>ecological metagenomes</taxon>
    </lineage>
</organism>
<protein>
    <submittedName>
        <fullName evidence="1">Uncharacterized protein</fullName>
    </submittedName>
</protein>
<name>A0A645CVZ0_9ZZZZ</name>
<comment type="caution">
    <text evidence="1">The sequence shown here is derived from an EMBL/GenBank/DDBJ whole genome shotgun (WGS) entry which is preliminary data.</text>
</comment>
<dbReference type="AlphaFoldDB" id="A0A645CVZ0"/>
<accession>A0A645CVZ0</accession>
<reference evidence="1" key="1">
    <citation type="submission" date="2019-08" db="EMBL/GenBank/DDBJ databases">
        <authorList>
            <person name="Kucharzyk K."/>
            <person name="Murdoch R.W."/>
            <person name="Higgins S."/>
            <person name="Loffler F."/>
        </authorList>
    </citation>
    <scope>NUCLEOTIDE SEQUENCE</scope>
</reference>
<proteinExistence type="predicted"/>
<dbReference type="EMBL" id="VSSQ01030357">
    <property type="protein sequence ID" value="MPM80862.1"/>
    <property type="molecule type" value="Genomic_DNA"/>
</dbReference>
<evidence type="ECO:0000313" key="1">
    <source>
        <dbReference type="EMBL" id="MPM80862.1"/>
    </source>
</evidence>
<sequence>MLGHETFYETAYYLKITEELFPIIMMKLKSNGSDIIKEVDDADFDYN</sequence>